<evidence type="ECO:0000313" key="2">
    <source>
        <dbReference type="Proteomes" id="UP000000447"/>
    </source>
</evidence>
<dbReference type="eggNOG" id="COG1070">
    <property type="taxonomic scope" value="Bacteria"/>
</dbReference>
<keyword evidence="2" id="KW-1185">Reference proteome</keyword>
<evidence type="ECO:0000313" key="1">
    <source>
        <dbReference type="EMBL" id="ACM06126.1"/>
    </source>
</evidence>
<proteinExistence type="predicted"/>
<sequence length="550" mass="58653">MHSAVAISCNQGMTRIVLADRVEGEPRLLGTVAVPGRDVETGLAFAEERFGRRLLAEERPIRPRGLLGDGADAWIAVGSPASVPLLAVLAIALDPLLTDLAKRAAEAAMVETHWIDATQVASLTALVQQLVELRPRFLLLTGGSDESAWQSAMVAVSNALGDAFDLEVGIVIAPEAIQQLVAKTIGDQVELMGVDPTTSQPAEVVRAVTSEFRSRVATLLSAELKALELDRFVDRATALERALAFLVRRADQRVALVDLEQGMLGIWARSEGMLTLYRAGRDLEQGALGLAALGPETIARWLPFPMTEEDILDWLANRVMTASPFLFEWRDQLIATAAVRALVQDLASAGPPSGMREDLTLVVLGPRLAWLPAELALLCALDGFAPLPAGGLVSVALDEADLLATCGALAEIDPGYAATLLERDALFPLAHVIVVAGDAMEGAIAVRGEVRAGDLVHRFAVPWGSLHVLPFPSGRSAELLVEPEAGIRIGCLEPGVAIEFAGEAALGWTRLGIVIDARGRPLRLPDDPPVRARRIRSWLADLGVAEGVMR</sequence>
<dbReference type="RefSeq" id="WP_015922662.1">
    <property type="nucleotide sequence ID" value="NC_011959.1"/>
</dbReference>
<reference evidence="1 2" key="1">
    <citation type="journal article" date="2009" name="PLoS ONE">
        <title>Complete genome sequence of the aerobic CO-oxidizing thermophile Thermomicrobium roseum.</title>
        <authorList>
            <person name="Wu D."/>
            <person name="Raymond J."/>
            <person name="Wu M."/>
            <person name="Chatterji S."/>
            <person name="Ren Q."/>
            <person name="Graham J.E."/>
            <person name="Bryant D.A."/>
            <person name="Robb F."/>
            <person name="Colman A."/>
            <person name="Tallon L.J."/>
            <person name="Badger J.H."/>
            <person name="Madupu R."/>
            <person name="Ward N.L."/>
            <person name="Eisen J.A."/>
        </authorList>
    </citation>
    <scope>NUCLEOTIDE SEQUENCE [LARGE SCALE GENOMIC DNA]</scope>
    <source>
        <strain evidence="2">ATCC 27502 / DSM 5159 / P-2</strain>
    </source>
</reference>
<dbReference type="AlphaFoldDB" id="B9L109"/>
<dbReference type="OrthoDB" id="9769453at2"/>
<name>B9L109_THERP</name>
<dbReference type="STRING" id="309801.trd_1720"/>
<dbReference type="KEGG" id="tro:trd_1720"/>
<dbReference type="HOGENOM" id="CLU_441265_0_0_0"/>
<dbReference type="EMBL" id="CP001275">
    <property type="protein sequence ID" value="ACM06126.1"/>
    <property type="molecule type" value="Genomic_DNA"/>
</dbReference>
<organism evidence="1 2">
    <name type="scientific">Thermomicrobium roseum (strain ATCC 27502 / DSM 5159 / P-2)</name>
    <dbReference type="NCBI Taxonomy" id="309801"/>
    <lineage>
        <taxon>Bacteria</taxon>
        <taxon>Pseudomonadati</taxon>
        <taxon>Thermomicrobiota</taxon>
        <taxon>Thermomicrobia</taxon>
        <taxon>Thermomicrobiales</taxon>
        <taxon>Thermomicrobiaceae</taxon>
        <taxon>Thermomicrobium</taxon>
    </lineage>
</organism>
<dbReference type="Proteomes" id="UP000000447">
    <property type="component" value="Chromosome"/>
</dbReference>
<accession>B9L109</accession>
<protein>
    <submittedName>
        <fullName evidence="1">Uncharacterized protein</fullName>
    </submittedName>
</protein>
<gene>
    <name evidence="1" type="ordered locus">trd_1720</name>
</gene>